<dbReference type="AlphaFoldDB" id="A0A5J4UJH6"/>
<dbReference type="GO" id="GO:0006265">
    <property type="term" value="P:DNA topological change"/>
    <property type="evidence" value="ECO:0007669"/>
    <property type="project" value="InterPro"/>
</dbReference>
<name>A0A5J4UJH6_9EUKA</name>
<dbReference type="InterPro" id="IPR050634">
    <property type="entry name" value="DNA_Topoisomerase_II"/>
</dbReference>
<dbReference type="Proteomes" id="UP000324800">
    <property type="component" value="Unassembled WGS sequence"/>
</dbReference>
<dbReference type="GO" id="GO:0003918">
    <property type="term" value="F:DNA topoisomerase type II (double strand cut, ATP-hydrolyzing) activity"/>
    <property type="evidence" value="ECO:0007669"/>
    <property type="project" value="UniProtKB-EC"/>
</dbReference>
<comment type="catalytic activity">
    <reaction evidence="1">
        <text>ATP-dependent breakage, passage and rejoining of double-stranded DNA.</text>
        <dbReference type="EC" id="5.6.2.2"/>
    </reaction>
</comment>
<keyword evidence="4" id="KW-0547">Nucleotide-binding</keyword>
<evidence type="ECO:0000256" key="3">
    <source>
        <dbReference type="ARBA" id="ARBA00012895"/>
    </source>
</evidence>
<dbReference type="OrthoDB" id="1710944at2759"/>
<evidence type="ECO:0000259" key="9">
    <source>
        <dbReference type="Pfam" id="PF16898"/>
    </source>
</evidence>
<dbReference type="GO" id="GO:0000819">
    <property type="term" value="P:sister chromatid segregation"/>
    <property type="evidence" value="ECO:0007669"/>
    <property type="project" value="TreeGrafter"/>
</dbReference>
<evidence type="ECO:0000256" key="5">
    <source>
        <dbReference type="ARBA" id="ARBA00022840"/>
    </source>
</evidence>
<evidence type="ECO:0000313" key="11">
    <source>
        <dbReference type="Proteomes" id="UP000324800"/>
    </source>
</evidence>
<protein>
    <recommendedName>
        <fullName evidence="3">DNA topoisomerase (ATP-hydrolyzing)</fullName>
        <ecNumber evidence="3">5.6.2.2</ecNumber>
    </recommendedName>
</protein>
<keyword evidence="7" id="KW-0238">DNA-binding</keyword>
<comment type="caution">
    <text evidence="10">The sequence shown here is derived from an EMBL/GenBank/DDBJ whole genome shotgun (WGS) entry which is preliminary data.</text>
</comment>
<dbReference type="GO" id="GO:0003677">
    <property type="term" value="F:DNA binding"/>
    <property type="evidence" value="ECO:0007669"/>
    <property type="project" value="UniProtKB-KW"/>
</dbReference>
<reference evidence="10 11" key="1">
    <citation type="submission" date="2019-03" db="EMBL/GenBank/DDBJ databases">
        <title>Single cell metagenomics reveals metabolic interactions within the superorganism composed of flagellate Streblomastix strix and complex community of Bacteroidetes bacteria on its surface.</title>
        <authorList>
            <person name="Treitli S.C."/>
            <person name="Kolisko M."/>
            <person name="Husnik F."/>
            <person name="Keeling P."/>
            <person name="Hampl V."/>
        </authorList>
    </citation>
    <scope>NUCLEOTIDE SEQUENCE [LARGE SCALE GENOMIC DNA]</scope>
    <source>
        <strain evidence="10">ST1C</strain>
    </source>
</reference>
<dbReference type="InterPro" id="IPR031660">
    <property type="entry name" value="TOPRIM_C"/>
</dbReference>
<dbReference type="SUPFAM" id="SSF56719">
    <property type="entry name" value="Type II DNA topoisomerase"/>
    <property type="match status" value="1"/>
</dbReference>
<evidence type="ECO:0000256" key="1">
    <source>
        <dbReference type="ARBA" id="ARBA00000185"/>
    </source>
</evidence>
<evidence type="ECO:0000256" key="6">
    <source>
        <dbReference type="ARBA" id="ARBA00023029"/>
    </source>
</evidence>
<dbReference type="Gene3D" id="3.40.50.670">
    <property type="match status" value="1"/>
</dbReference>
<comment type="cofactor">
    <cofactor evidence="2">
        <name>Mg(2+)</name>
        <dbReference type="ChEBI" id="CHEBI:18420"/>
    </cofactor>
</comment>
<evidence type="ECO:0000256" key="2">
    <source>
        <dbReference type="ARBA" id="ARBA00001946"/>
    </source>
</evidence>
<dbReference type="EC" id="5.6.2.2" evidence="3"/>
<keyword evidence="8" id="KW-0413">Isomerase</keyword>
<keyword evidence="6" id="KW-0799">Topoisomerase</keyword>
<dbReference type="EMBL" id="SNRW01015221">
    <property type="protein sequence ID" value="KAA6370617.1"/>
    <property type="molecule type" value="Genomic_DNA"/>
</dbReference>
<keyword evidence="5" id="KW-0067">ATP-binding</keyword>
<sequence>MNDLAFNRERANDRKRWLERFEDGTQIDTQDGTILYTDFVNKELILYSIADCIRNIPSVIDGLKPTQ</sequence>
<proteinExistence type="predicted"/>
<dbReference type="GO" id="GO:0000712">
    <property type="term" value="P:resolution of meiotic recombination intermediates"/>
    <property type="evidence" value="ECO:0007669"/>
    <property type="project" value="TreeGrafter"/>
</dbReference>
<dbReference type="Pfam" id="PF16898">
    <property type="entry name" value="TOPRIM_C"/>
    <property type="match status" value="1"/>
</dbReference>
<accession>A0A5J4UJH6</accession>
<dbReference type="PANTHER" id="PTHR10169:SF38">
    <property type="entry name" value="DNA TOPOISOMERASE 2"/>
    <property type="match status" value="1"/>
</dbReference>
<feature type="domain" description="C-terminal associated" evidence="9">
    <location>
        <begin position="3"/>
        <end position="52"/>
    </location>
</feature>
<evidence type="ECO:0000256" key="4">
    <source>
        <dbReference type="ARBA" id="ARBA00022741"/>
    </source>
</evidence>
<dbReference type="InterPro" id="IPR013759">
    <property type="entry name" value="Topo_IIA_B_C"/>
</dbReference>
<evidence type="ECO:0000256" key="7">
    <source>
        <dbReference type="ARBA" id="ARBA00023125"/>
    </source>
</evidence>
<dbReference type="GO" id="GO:0005524">
    <property type="term" value="F:ATP binding"/>
    <property type="evidence" value="ECO:0007669"/>
    <property type="project" value="UniProtKB-KW"/>
</dbReference>
<dbReference type="InterPro" id="IPR013760">
    <property type="entry name" value="Topo_IIA-like_dom_sf"/>
</dbReference>
<evidence type="ECO:0000256" key="8">
    <source>
        <dbReference type="ARBA" id="ARBA00023235"/>
    </source>
</evidence>
<dbReference type="GO" id="GO:0005634">
    <property type="term" value="C:nucleus"/>
    <property type="evidence" value="ECO:0007669"/>
    <property type="project" value="TreeGrafter"/>
</dbReference>
<organism evidence="10 11">
    <name type="scientific">Streblomastix strix</name>
    <dbReference type="NCBI Taxonomy" id="222440"/>
    <lineage>
        <taxon>Eukaryota</taxon>
        <taxon>Metamonada</taxon>
        <taxon>Preaxostyla</taxon>
        <taxon>Oxymonadida</taxon>
        <taxon>Streblomastigidae</taxon>
        <taxon>Streblomastix</taxon>
    </lineage>
</organism>
<evidence type="ECO:0000313" key="10">
    <source>
        <dbReference type="EMBL" id="KAA6370617.1"/>
    </source>
</evidence>
<dbReference type="PANTHER" id="PTHR10169">
    <property type="entry name" value="DNA TOPOISOMERASE/GYRASE"/>
    <property type="match status" value="1"/>
</dbReference>
<gene>
    <name evidence="10" type="ORF">EZS28_033856</name>
</gene>